<feature type="transmembrane region" description="Helical" evidence="1">
    <location>
        <begin position="92"/>
        <end position="117"/>
    </location>
</feature>
<keyword evidence="1" id="KW-0472">Membrane</keyword>
<dbReference type="InterPro" id="IPR052556">
    <property type="entry name" value="PolySynth_Transporter"/>
</dbReference>
<comment type="caution">
    <text evidence="2">The sequence shown here is derived from an EMBL/GenBank/DDBJ whole genome shotgun (WGS) entry which is preliminary data.</text>
</comment>
<feature type="transmembrane region" description="Helical" evidence="1">
    <location>
        <begin position="123"/>
        <end position="144"/>
    </location>
</feature>
<name>A0A2T4MYP2_AERVE</name>
<feature type="transmembrane region" description="Helical" evidence="1">
    <location>
        <begin position="12"/>
        <end position="36"/>
    </location>
</feature>
<proteinExistence type="predicted"/>
<keyword evidence="1" id="KW-1133">Transmembrane helix</keyword>
<feature type="transmembrane region" description="Helical" evidence="1">
    <location>
        <begin position="214"/>
        <end position="237"/>
    </location>
</feature>
<feature type="transmembrane region" description="Helical" evidence="1">
    <location>
        <begin position="179"/>
        <end position="202"/>
    </location>
</feature>
<reference evidence="2 3" key="1">
    <citation type="submission" date="2018-03" db="EMBL/GenBank/DDBJ databases">
        <title>Aeromonas veronii whole genome sequencing and analysis.</title>
        <authorList>
            <person name="Xie H."/>
            <person name="Liu T."/>
            <person name="Wang K."/>
        </authorList>
    </citation>
    <scope>NUCLEOTIDE SEQUENCE [LARGE SCALE GENOMIC DNA]</scope>
    <source>
        <strain evidence="2 3">XH.VA.1</strain>
    </source>
</reference>
<evidence type="ECO:0008006" key="4">
    <source>
        <dbReference type="Google" id="ProtNLM"/>
    </source>
</evidence>
<dbReference type="EMBL" id="PZKL01000039">
    <property type="protein sequence ID" value="PTH79701.1"/>
    <property type="molecule type" value="Genomic_DNA"/>
</dbReference>
<dbReference type="PANTHER" id="PTHR43424:SF1">
    <property type="entry name" value="LOCUS PUTATIVE PROTEIN 1-RELATED"/>
    <property type="match status" value="1"/>
</dbReference>
<protein>
    <recommendedName>
        <fullName evidence="4">Oligosaccharide flippase family protein</fullName>
    </recommendedName>
</protein>
<dbReference type="PANTHER" id="PTHR43424">
    <property type="entry name" value="LOCUS PUTATIVE PROTEIN 1-RELATED"/>
    <property type="match status" value="1"/>
</dbReference>
<keyword evidence="1" id="KW-0812">Transmembrane</keyword>
<dbReference type="AlphaFoldDB" id="A0A2T4MYP2"/>
<feature type="transmembrane region" description="Helical" evidence="1">
    <location>
        <begin position="293"/>
        <end position="318"/>
    </location>
</feature>
<evidence type="ECO:0000313" key="3">
    <source>
        <dbReference type="Proteomes" id="UP000241986"/>
    </source>
</evidence>
<feature type="transmembrane region" description="Helical" evidence="1">
    <location>
        <begin position="324"/>
        <end position="344"/>
    </location>
</feature>
<evidence type="ECO:0000313" key="2">
    <source>
        <dbReference type="EMBL" id="PTH79701.1"/>
    </source>
</evidence>
<feature type="transmembrane region" description="Helical" evidence="1">
    <location>
        <begin position="386"/>
        <end position="406"/>
    </location>
</feature>
<organism evidence="2 3">
    <name type="scientific">Aeromonas veronii</name>
    <dbReference type="NCBI Taxonomy" id="654"/>
    <lineage>
        <taxon>Bacteria</taxon>
        <taxon>Pseudomonadati</taxon>
        <taxon>Pseudomonadota</taxon>
        <taxon>Gammaproteobacteria</taxon>
        <taxon>Aeromonadales</taxon>
        <taxon>Aeromonadaceae</taxon>
        <taxon>Aeromonas</taxon>
    </lineage>
</organism>
<evidence type="ECO:0000256" key="1">
    <source>
        <dbReference type="SAM" id="Phobius"/>
    </source>
</evidence>
<sequence length="418" mass="47947">MRLGQIMAFYREYAAIITNVSILLFEKMVSIGLVFFCEGVISHLLGVSLYGKWLYSLNAVILLSSVTLIAGSEVVVPALVRHPHLRWKILSSVFVFRLLFALVALLVTLVYANFIVADQDVRLMLMLLALSLIFNEPFSVIANYYQANTNIGVVVAIRLATFLLRVILVSLALLFSSYFIIYLSRAIEAMFLAMSLSCVIYFRGGIWDWHKKVAVIMLSRGGALWVPLMLMLIYMRIDRFFIEHYLGYEQLAMYGVASQMLEQGVLVLGIVVQSIAPMMLYGRRVKKIHTVCLGLLLAACILQLMGWLWLHEIVYFIFGKDYELAAELAIMMLPALSFFAVDSVLMQRLYRDKKYFLIMCKWFFILIIGIFNYWLLLKVFRSGDIYIVYITNAFLMMATTMSIYFIHQYKGCVCKVVQ</sequence>
<accession>A0A2T4MYP2</accession>
<dbReference type="Pfam" id="PF13440">
    <property type="entry name" value="Polysacc_synt_3"/>
    <property type="match status" value="1"/>
</dbReference>
<feature type="transmembrane region" description="Helical" evidence="1">
    <location>
        <begin position="356"/>
        <end position="374"/>
    </location>
</feature>
<dbReference type="Proteomes" id="UP000241986">
    <property type="component" value="Unassembled WGS sequence"/>
</dbReference>
<dbReference type="RefSeq" id="WP_107684187.1">
    <property type="nucleotide sequence ID" value="NZ_PZKL01000039.1"/>
</dbReference>
<feature type="transmembrane region" description="Helical" evidence="1">
    <location>
        <begin position="56"/>
        <end position="80"/>
    </location>
</feature>
<gene>
    <name evidence="2" type="ORF">DAA48_17440</name>
</gene>
<feature type="transmembrane region" description="Helical" evidence="1">
    <location>
        <begin position="151"/>
        <end position="173"/>
    </location>
</feature>